<reference evidence="1 2" key="1">
    <citation type="submission" date="2017-07" db="EMBL/GenBank/DDBJ databases">
        <title>Isolation and whole genome analysis of endospore-forming bacteria from heroin.</title>
        <authorList>
            <person name="Kalinowski J."/>
            <person name="Ahrens B."/>
            <person name="Al-Dilaimi A."/>
            <person name="Winkler A."/>
            <person name="Wibberg D."/>
            <person name="Schleenbecker U."/>
            <person name="Ruckert C."/>
            <person name="Wolfel R."/>
            <person name="Grass G."/>
        </authorList>
    </citation>
    <scope>NUCLEOTIDE SEQUENCE [LARGE SCALE GENOMIC DNA]</scope>
    <source>
        <strain evidence="1 2">7539</strain>
    </source>
</reference>
<organism evidence="1 2">
    <name type="scientific">Shouchella clausii</name>
    <name type="common">Alkalihalobacillus clausii</name>
    <dbReference type="NCBI Taxonomy" id="79880"/>
    <lineage>
        <taxon>Bacteria</taxon>
        <taxon>Bacillati</taxon>
        <taxon>Bacillota</taxon>
        <taxon>Bacilli</taxon>
        <taxon>Bacillales</taxon>
        <taxon>Bacillaceae</taxon>
        <taxon>Shouchella</taxon>
    </lineage>
</organism>
<comment type="caution">
    <text evidence="1">The sequence shown here is derived from an EMBL/GenBank/DDBJ whole genome shotgun (WGS) entry which is preliminary data.</text>
</comment>
<proteinExistence type="predicted"/>
<dbReference type="InterPro" id="IPR022121">
    <property type="entry name" value="Peptidase_M73_camelysin"/>
</dbReference>
<name>A0A268NYG9_SHOCL</name>
<evidence type="ECO:0000313" key="1">
    <source>
        <dbReference type="EMBL" id="PAE88319.1"/>
    </source>
</evidence>
<protein>
    <submittedName>
        <fullName evidence="1">Uncharacterized protein</fullName>
    </submittedName>
</protein>
<gene>
    <name evidence="1" type="ORF">CHH72_13660</name>
</gene>
<dbReference type="Pfam" id="PF12389">
    <property type="entry name" value="Peptidase_M73"/>
    <property type="match status" value="1"/>
</dbReference>
<dbReference type="EMBL" id="NPCC01000017">
    <property type="protein sequence ID" value="PAE88319.1"/>
    <property type="molecule type" value="Genomic_DNA"/>
</dbReference>
<dbReference type="RefSeq" id="WP_011245609.1">
    <property type="nucleotide sequence ID" value="NZ_BOQQ01000007.1"/>
</dbReference>
<sequence length="233" mass="25263">MKKVKSLKLAMIATAFVGALVIVLGSGGSFSWFTGETSATGEIKNGTLEINHGEDIDGNIVQAESFAPSQLIFGDWLSIENTGTLDTHLQATYDHSVDLNVPIDAYKVGYIAIKYTTTPGRDVYEDAQYKLDQLFNGITNEVQSFSHTAEANGVEVVAALIDEQAYDENADQFVLGDGSLQGPDNEFWQLDEGQYIDLNFGVKLDENAGNEYQGAVYTASLEVLAKQTDQGAK</sequence>
<dbReference type="AlphaFoldDB" id="A0A268NYG9"/>
<dbReference type="Proteomes" id="UP000216207">
    <property type="component" value="Unassembled WGS sequence"/>
</dbReference>
<accession>A0A268NYG9</accession>
<evidence type="ECO:0000313" key="2">
    <source>
        <dbReference type="Proteomes" id="UP000216207"/>
    </source>
</evidence>